<evidence type="ECO:0000256" key="1">
    <source>
        <dbReference type="SAM" id="SignalP"/>
    </source>
</evidence>
<keyword evidence="4" id="KW-1185">Reference proteome</keyword>
<feature type="chain" id="PRO_5038766863" evidence="1">
    <location>
        <begin position="21"/>
        <end position="419"/>
    </location>
</feature>
<accession>A0A927H4H4</accession>
<gene>
    <name evidence="3" type="ORF">IDH41_04885</name>
</gene>
<evidence type="ECO:0000259" key="2">
    <source>
        <dbReference type="PROSITE" id="PS51272"/>
    </source>
</evidence>
<proteinExistence type="predicted"/>
<sequence length="419" mass="47709">MVKKMIVSMLAVTLMIGALGFTGPGGKEAVSAASEAPFSDIEKHWARENIIKASESGLVDGFPDGTFRPDAVVSADQFVSMMLRAFSDGNGKFDQGWLDALFYFQPAFAGDIKTATEKLGFKFENAKTGYWAKPYIDMLYEMSLLMTFDDVYPKKYDIYKKQLKRENASYLLGEWLFDYEGNEDVLYSEFVENNSGLKDFNSFTNSTVKIYRSSVLIAGVMNGYPNNYFYPHRYVTRAEALTMVQRLRDKSLRTPFKPNLTGKYYSEVDGRITLFSDKTKYEYYINFLKLANQHVTTGYKRELRNGVAIWDSKDSFEKNDFLIRIGDYESAPLPEFSIVVLPGTDRTISIMYPKVKSTKNSGAFQNAIFDLLVGAGKGDDLKSKLTKYEKTGDLINFKFNNKSFKFYGTGKQFILQMTY</sequence>
<evidence type="ECO:0000313" key="4">
    <source>
        <dbReference type="Proteomes" id="UP000632125"/>
    </source>
</evidence>
<comment type="caution">
    <text evidence="3">The sequence shown here is derived from an EMBL/GenBank/DDBJ whole genome shotgun (WGS) entry which is preliminary data.</text>
</comment>
<dbReference type="EMBL" id="JACXIY010000006">
    <property type="protein sequence ID" value="MBD2867905.1"/>
    <property type="molecule type" value="Genomic_DNA"/>
</dbReference>
<dbReference type="PANTHER" id="PTHR43308">
    <property type="entry name" value="OUTER MEMBRANE PROTEIN ALPHA-RELATED"/>
    <property type="match status" value="1"/>
</dbReference>
<dbReference type="InterPro" id="IPR001119">
    <property type="entry name" value="SLH_dom"/>
</dbReference>
<organism evidence="3 4">
    <name type="scientific">Paenibacillus arenilitoris</name>
    <dbReference type="NCBI Taxonomy" id="2772299"/>
    <lineage>
        <taxon>Bacteria</taxon>
        <taxon>Bacillati</taxon>
        <taxon>Bacillota</taxon>
        <taxon>Bacilli</taxon>
        <taxon>Bacillales</taxon>
        <taxon>Paenibacillaceae</taxon>
        <taxon>Paenibacillus</taxon>
    </lineage>
</organism>
<protein>
    <submittedName>
        <fullName evidence="3">S-layer homology domain-containing protein</fullName>
    </submittedName>
</protein>
<dbReference type="Pfam" id="PF00395">
    <property type="entry name" value="SLH"/>
    <property type="match status" value="2"/>
</dbReference>
<evidence type="ECO:0000313" key="3">
    <source>
        <dbReference type="EMBL" id="MBD2867905.1"/>
    </source>
</evidence>
<feature type="domain" description="SLH" evidence="2">
    <location>
        <begin position="195"/>
        <end position="258"/>
    </location>
</feature>
<feature type="domain" description="SLH" evidence="2">
    <location>
        <begin position="33"/>
        <end position="96"/>
    </location>
</feature>
<dbReference type="InterPro" id="IPR051465">
    <property type="entry name" value="Cell_Envelope_Struct_Comp"/>
</dbReference>
<dbReference type="AlphaFoldDB" id="A0A927H4H4"/>
<dbReference type="PROSITE" id="PS51272">
    <property type="entry name" value="SLH"/>
    <property type="match status" value="2"/>
</dbReference>
<feature type="signal peptide" evidence="1">
    <location>
        <begin position="1"/>
        <end position="20"/>
    </location>
</feature>
<dbReference type="RefSeq" id="WP_190858822.1">
    <property type="nucleotide sequence ID" value="NZ_JACXIY010000006.1"/>
</dbReference>
<name>A0A927H4H4_9BACL</name>
<keyword evidence="1" id="KW-0732">Signal</keyword>
<dbReference type="PANTHER" id="PTHR43308:SF5">
    <property type="entry name" value="S-LAYER PROTEIN _ PEPTIDOGLYCAN ENDO-BETA-N-ACETYLGLUCOSAMINIDASE"/>
    <property type="match status" value="1"/>
</dbReference>
<reference evidence="3" key="1">
    <citation type="submission" date="2020-09" db="EMBL/GenBank/DDBJ databases">
        <title>A novel bacterium of genus Paenibacillus, isolated from South China Sea.</title>
        <authorList>
            <person name="Huang H."/>
            <person name="Mo K."/>
            <person name="Hu Y."/>
        </authorList>
    </citation>
    <scope>NUCLEOTIDE SEQUENCE</scope>
    <source>
        <strain evidence="3">IB182493</strain>
    </source>
</reference>
<dbReference type="Proteomes" id="UP000632125">
    <property type="component" value="Unassembled WGS sequence"/>
</dbReference>